<evidence type="ECO:0008006" key="3">
    <source>
        <dbReference type="Google" id="ProtNLM"/>
    </source>
</evidence>
<evidence type="ECO:0000313" key="2">
    <source>
        <dbReference type="Proteomes" id="UP001281410"/>
    </source>
</evidence>
<dbReference type="InterPro" id="IPR050231">
    <property type="entry name" value="Iron_ascorbate_oxido_reductase"/>
</dbReference>
<sequence length="102" mass="11652">MKISTSYPKCPQPELALGVEAHADACLWQVQLYKSILHRGLVNKERVRISWAVFCKPPEETTILKPLPKTVSETEPPSFPPRTFQQHVQHKIFGKMNRDALS</sequence>
<reference evidence="1" key="1">
    <citation type="journal article" date="2023" name="Plant J.">
        <title>Genome sequences and population genomics provide insights into the demographic history, inbreeding, and mutation load of two 'living fossil' tree species of Dipteronia.</title>
        <authorList>
            <person name="Feng Y."/>
            <person name="Comes H.P."/>
            <person name="Chen J."/>
            <person name="Zhu S."/>
            <person name="Lu R."/>
            <person name="Zhang X."/>
            <person name="Li P."/>
            <person name="Qiu J."/>
            <person name="Olsen K.M."/>
            <person name="Qiu Y."/>
        </authorList>
    </citation>
    <scope>NUCLEOTIDE SEQUENCE</scope>
    <source>
        <strain evidence="1">NBL</strain>
    </source>
</reference>
<dbReference type="SUPFAM" id="SSF51197">
    <property type="entry name" value="Clavaminate synthase-like"/>
    <property type="match status" value="1"/>
</dbReference>
<dbReference type="EMBL" id="JANJYJ010000001">
    <property type="protein sequence ID" value="KAK3232378.1"/>
    <property type="molecule type" value="Genomic_DNA"/>
</dbReference>
<name>A0AAE0B990_9ROSI</name>
<proteinExistence type="predicted"/>
<dbReference type="Proteomes" id="UP001281410">
    <property type="component" value="Unassembled WGS sequence"/>
</dbReference>
<organism evidence="1 2">
    <name type="scientific">Dipteronia sinensis</name>
    <dbReference type="NCBI Taxonomy" id="43782"/>
    <lineage>
        <taxon>Eukaryota</taxon>
        <taxon>Viridiplantae</taxon>
        <taxon>Streptophyta</taxon>
        <taxon>Embryophyta</taxon>
        <taxon>Tracheophyta</taxon>
        <taxon>Spermatophyta</taxon>
        <taxon>Magnoliopsida</taxon>
        <taxon>eudicotyledons</taxon>
        <taxon>Gunneridae</taxon>
        <taxon>Pentapetalae</taxon>
        <taxon>rosids</taxon>
        <taxon>malvids</taxon>
        <taxon>Sapindales</taxon>
        <taxon>Sapindaceae</taxon>
        <taxon>Hippocastanoideae</taxon>
        <taxon>Acereae</taxon>
        <taxon>Dipteronia</taxon>
    </lineage>
</organism>
<dbReference type="Gene3D" id="2.60.120.330">
    <property type="entry name" value="B-lactam Antibiotic, Isopenicillin N Synthase, Chain"/>
    <property type="match status" value="1"/>
</dbReference>
<gene>
    <name evidence="1" type="ORF">Dsin_004259</name>
</gene>
<dbReference type="InterPro" id="IPR027443">
    <property type="entry name" value="IPNS-like_sf"/>
</dbReference>
<evidence type="ECO:0000313" key="1">
    <source>
        <dbReference type="EMBL" id="KAK3232378.1"/>
    </source>
</evidence>
<comment type="caution">
    <text evidence="1">The sequence shown here is derived from an EMBL/GenBank/DDBJ whole genome shotgun (WGS) entry which is preliminary data.</text>
</comment>
<dbReference type="AlphaFoldDB" id="A0AAE0B990"/>
<protein>
    <recommendedName>
        <fullName evidence="3">Isopenicillin N synthase-like Fe(2+) 2OG dioxygenase domain-containing protein</fullName>
    </recommendedName>
</protein>
<accession>A0AAE0B990</accession>
<keyword evidence="2" id="KW-1185">Reference proteome</keyword>
<dbReference type="PANTHER" id="PTHR47990">
    <property type="entry name" value="2-OXOGLUTARATE (2OG) AND FE(II)-DEPENDENT OXYGENASE SUPERFAMILY PROTEIN-RELATED"/>
    <property type="match status" value="1"/>
</dbReference>